<dbReference type="Pfam" id="PF09084">
    <property type="entry name" value="NMT1"/>
    <property type="match status" value="1"/>
</dbReference>
<reference evidence="2 3" key="1">
    <citation type="submission" date="2021-08" db="EMBL/GenBank/DDBJ databases">
        <authorList>
            <person name="Peeters C."/>
        </authorList>
    </citation>
    <scope>NUCLEOTIDE SEQUENCE [LARGE SCALE GENOMIC DNA]</scope>
    <source>
        <strain evidence="2 3">LMG 23994</strain>
    </source>
</reference>
<dbReference type="PANTHER" id="PTHR31528">
    <property type="entry name" value="4-AMINO-5-HYDROXYMETHYL-2-METHYLPYRIMIDINE PHOSPHATE SYNTHASE THI11-RELATED"/>
    <property type="match status" value="1"/>
</dbReference>
<evidence type="ECO:0000259" key="1">
    <source>
        <dbReference type="Pfam" id="PF09084"/>
    </source>
</evidence>
<proteinExistence type="predicted"/>
<dbReference type="Gene3D" id="3.40.190.10">
    <property type="entry name" value="Periplasmic binding protein-like II"/>
    <property type="match status" value="2"/>
</dbReference>
<protein>
    <submittedName>
        <fullName evidence="2">Riboflavin-binding protein RibY</fullName>
    </submittedName>
</protein>
<dbReference type="PANTHER" id="PTHR31528:SF3">
    <property type="entry name" value="THIAMINE BIOSYNTHESIS PROTEIN HI_0357-RELATED"/>
    <property type="match status" value="1"/>
</dbReference>
<evidence type="ECO:0000313" key="3">
    <source>
        <dbReference type="Proteomes" id="UP000701702"/>
    </source>
</evidence>
<feature type="domain" description="SsuA/THI5-like" evidence="1">
    <location>
        <begin position="72"/>
        <end position="276"/>
    </location>
</feature>
<keyword evidence="3" id="KW-1185">Reference proteome</keyword>
<organism evidence="2 3">
    <name type="scientific">Cupriavidus pinatubonensis</name>
    <dbReference type="NCBI Taxonomy" id="248026"/>
    <lineage>
        <taxon>Bacteria</taxon>
        <taxon>Pseudomonadati</taxon>
        <taxon>Pseudomonadota</taxon>
        <taxon>Betaproteobacteria</taxon>
        <taxon>Burkholderiales</taxon>
        <taxon>Burkholderiaceae</taxon>
        <taxon>Cupriavidus</taxon>
    </lineage>
</organism>
<sequence length="359" mass="40242">MTHAPASKEPLGLSSWRDRRRVERQLISCPAMTPRLLLRRLLGLAAIAATCWSASAFALDKVVFLTSWYAQAEHGGFYQAVATGLYKKYGLDVQIRMGGPQVNGMQILTSGQADFLMGYDLQVLKSVEQGVPVTTVGASMQTDPQGMMTHEDVKNLADLKTRTILVSTSGRTTWWPWLRARYKLDESQSRVYTFNLQPFFADPKAAQQAYASSELFSADKAGVKTRFFLFADDGYPPYGTTIVTMDKTVREKPDLIARFVRASMEGWKSYLADPAPANALIKRDNPNMKDDQLAYGLDKLKQFRMITGGDAATQGIGVMTDARWRKTRDFMVEVGLLKADLDWKRAYTTQFVKDLKVMP</sequence>
<dbReference type="InterPro" id="IPR015168">
    <property type="entry name" value="SsuA/THI5"/>
</dbReference>
<dbReference type="EMBL" id="CAJZAF010000033">
    <property type="protein sequence ID" value="CAG9182798.1"/>
    <property type="molecule type" value="Genomic_DNA"/>
</dbReference>
<dbReference type="Proteomes" id="UP000701702">
    <property type="component" value="Unassembled WGS sequence"/>
</dbReference>
<dbReference type="SUPFAM" id="SSF53850">
    <property type="entry name" value="Periplasmic binding protein-like II"/>
    <property type="match status" value="1"/>
</dbReference>
<comment type="caution">
    <text evidence="2">The sequence shown here is derived from an EMBL/GenBank/DDBJ whole genome shotgun (WGS) entry which is preliminary data.</text>
</comment>
<dbReference type="InterPro" id="IPR027939">
    <property type="entry name" value="NMT1/THI5"/>
</dbReference>
<evidence type="ECO:0000313" key="2">
    <source>
        <dbReference type="EMBL" id="CAG9182798.1"/>
    </source>
</evidence>
<name>A0ABN7ZC54_9BURK</name>
<gene>
    <name evidence="2" type="primary">ribY</name>
    <name evidence="2" type="ORF">LMG23994_04988</name>
</gene>
<accession>A0ABN7ZC54</accession>